<dbReference type="Proteomes" id="UP000272428">
    <property type="component" value="Unassembled WGS sequence"/>
</dbReference>
<dbReference type="InterPro" id="IPR029044">
    <property type="entry name" value="Nucleotide-diphossugar_trans"/>
</dbReference>
<dbReference type="EMBL" id="RBXB01000001">
    <property type="protein sequence ID" value="RKT01341.1"/>
    <property type="molecule type" value="Genomic_DNA"/>
</dbReference>
<proteinExistence type="predicted"/>
<dbReference type="SUPFAM" id="SSF53448">
    <property type="entry name" value="Nucleotide-diphospho-sugar transferases"/>
    <property type="match status" value="1"/>
</dbReference>
<dbReference type="OrthoDB" id="396512at2"/>
<evidence type="ECO:0000259" key="1">
    <source>
        <dbReference type="Pfam" id="PF00535"/>
    </source>
</evidence>
<dbReference type="Gene3D" id="3.90.550.10">
    <property type="entry name" value="Spore Coat Polysaccharide Biosynthesis Protein SpsA, Chain A"/>
    <property type="match status" value="1"/>
</dbReference>
<sequence length="401" mass="46268">MKDTPILSIIVPTKNRYYYLWFLVEYFNAITDSSIELIIQDNSDDIEEHRAFYEKVRDLNDSRIKYNYVHESLSVIENSDRALYNATGDYVCFIGDDDIFSKTILNFISEIKEKDIDAVFPLNSSYSWPDIHSRLYGDKLSGKFTQTNITGEIVKETPKKLLDKVLKLGGTDIINLPRVYHGIVKLSVLKKIYERTGSFFPGPSPDMANAVALCNYVNRFIIIDIPFVVSGHSSKSTGGQGAAGKHFGEIRNIKHLPSDTADKWTPEVPFYWSGYTIYAESVIQALKRLGLSDELKTLNFNYLYATCLVFDVPFKDRIVKTMKENQSISKLTILFNYCLIWAKRIRFHLSANLQYILPEKNTKRIFKKQNIQEVAELNDKQILEFYNKNGKQYLNNNLPKF</sequence>
<keyword evidence="2" id="KW-0808">Transferase</keyword>
<organism evidence="2 3">
    <name type="scientific">Chryseobacterium defluvii</name>
    <dbReference type="NCBI Taxonomy" id="160396"/>
    <lineage>
        <taxon>Bacteria</taxon>
        <taxon>Pseudomonadati</taxon>
        <taxon>Bacteroidota</taxon>
        <taxon>Flavobacteriia</taxon>
        <taxon>Flavobacteriales</taxon>
        <taxon>Weeksellaceae</taxon>
        <taxon>Chryseobacterium group</taxon>
        <taxon>Chryseobacterium</taxon>
    </lineage>
</organism>
<dbReference type="GO" id="GO:0016740">
    <property type="term" value="F:transferase activity"/>
    <property type="evidence" value="ECO:0007669"/>
    <property type="project" value="UniProtKB-KW"/>
</dbReference>
<keyword evidence="3" id="KW-1185">Reference proteome</keyword>
<feature type="domain" description="Glycosyltransferase 2-like" evidence="1">
    <location>
        <begin position="8"/>
        <end position="134"/>
    </location>
</feature>
<dbReference type="RefSeq" id="WP_121460258.1">
    <property type="nucleotide sequence ID" value="NZ_RBXB01000001.1"/>
</dbReference>
<dbReference type="AlphaFoldDB" id="A0A495SM36"/>
<dbReference type="CDD" id="cd00761">
    <property type="entry name" value="Glyco_tranf_GTA_type"/>
    <property type="match status" value="1"/>
</dbReference>
<protein>
    <submittedName>
        <fullName evidence="2">Glycosyl transferase family 2</fullName>
    </submittedName>
</protein>
<evidence type="ECO:0000313" key="2">
    <source>
        <dbReference type="EMBL" id="RKT01341.1"/>
    </source>
</evidence>
<reference evidence="2 3" key="1">
    <citation type="submission" date="2018-10" db="EMBL/GenBank/DDBJ databases">
        <title>Genomic Encyclopedia of Archaeal and Bacterial Type Strains, Phase II (KMG-II): from individual species to whole genera.</title>
        <authorList>
            <person name="Goeker M."/>
        </authorList>
    </citation>
    <scope>NUCLEOTIDE SEQUENCE [LARGE SCALE GENOMIC DNA]</scope>
    <source>
        <strain evidence="2 3">DSM 14219</strain>
    </source>
</reference>
<dbReference type="Pfam" id="PF00535">
    <property type="entry name" value="Glycos_transf_2"/>
    <property type="match status" value="1"/>
</dbReference>
<dbReference type="InterPro" id="IPR001173">
    <property type="entry name" value="Glyco_trans_2-like"/>
</dbReference>
<accession>A0A495SM36</accession>
<comment type="caution">
    <text evidence="2">The sequence shown here is derived from an EMBL/GenBank/DDBJ whole genome shotgun (WGS) entry which is preliminary data.</text>
</comment>
<evidence type="ECO:0000313" key="3">
    <source>
        <dbReference type="Proteomes" id="UP000272428"/>
    </source>
</evidence>
<name>A0A495SM36_9FLAO</name>
<gene>
    <name evidence="2" type="ORF">BCF58_0560</name>
</gene>